<feature type="compositionally biased region" description="Basic and acidic residues" evidence="1">
    <location>
        <begin position="463"/>
        <end position="474"/>
    </location>
</feature>
<feature type="compositionally biased region" description="Basic and acidic residues" evidence="1">
    <location>
        <begin position="586"/>
        <end position="597"/>
    </location>
</feature>
<keyword evidence="3" id="KW-1185">Reference proteome</keyword>
<dbReference type="Proteomes" id="UP001152562">
    <property type="component" value="Unassembled WGS sequence"/>
</dbReference>
<dbReference type="EMBL" id="CALOZG010000001">
    <property type="protein sequence ID" value="CAH3852538.1"/>
    <property type="molecule type" value="Genomic_DNA"/>
</dbReference>
<feature type="region of interest" description="Disordered" evidence="1">
    <location>
        <begin position="184"/>
        <end position="286"/>
    </location>
</feature>
<organism evidence="2 3">
    <name type="scientific">Pieris brassicae</name>
    <name type="common">White butterfly</name>
    <name type="synonym">Large white butterfly</name>
    <dbReference type="NCBI Taxonomy" id="7116"/>
    <lineage>
        <taxon>Eukaryota</taxon>
        <taxon>Metazoa</taxon>
        <taxon>Ecdysozoa</taxon>
        <taxon>Arthropoda</taxon>
        <taxon>Hexapoda</taxon>
        <taxon>Insecta</taxon>
        <taxon>Pterygota</taxon>
        <taxon>Neoptera</taxon>
        <taxon>Endopterygota</taxon>
        <taxon>Lepidoptera</taxon>
        <taxon>Glossata</taxon>
        <taxon>Ditrysia</taxon>
        <taxon>Papilionoidea</taxon>
        <taxon>Pieridae</taxon>
        <taxon>Pierinae</taxon>
        <taxon>Pieris</taxon>
    </lineage>
</organism>
<evidence type="ECO:0000313" key="3">
    <source>
        <dbReference type="Proteomes" id="UP001152562"/>
    </source>
</evidence>
<proteinExistence type="predicted"/>
<evidence type="ECO:0000256" key="1">
    <source>
        <dbReference type="SAM" id="MobiDB-lite"/>
    </source>
</evidence>
<feature type="compositionally biased region" description="Acidic residues" evidence="1">
    <location>
        <begin position="202"/>
        <end position="217"/>
    </location>
</feature>
<sequence length="597" mass="67175">MSSLEKEVRDLREQNHELVQAVQNWKMVAGEKDKHILKLTKETNDLRIQISILRNKGSTSARKLQSALQIIGETALSHLVQGSNAVAGIMELMKNYMQEREEIELSSRQSLIDSTPNNERVQRVPPLMLGGKSIQPVVSLSRAMLPSNSLTETQGSNENHNGLVRPLPMRILQEVYIPLTRIDADMTPPDIENNHDTSVEDMGLDEESGELSEEDDGANTPRDDRRDELTILLEESEESRTPSIADPLEGPSRLLDSPNGPRDQTAREFTPTIRRRKRISSPRAVESSPILIPRHVIPRHKTHGRILKVIVAKMRFDDDNAGVSPPKKEKIEAKTSDKNGSLQDIDTWENPSSSQDKQLSPFQKTNSPQHKSVPPWEKPGSSKDKHVSPWDNPEPTRDGSPCNNTKQSRNGSPSEKPDSSRNESNTPRDSSLENDCVAEVSSHLASQDSEQGILHKPLLKKYRCQEKPASRDNESSGESSPSNLRIPLKVMRDRRKPKDSPGKFRNDIFRFSIDSQNSEDRPEFDAPSPNGSTNTRVIVQEAQVKIEPKSRCDSRTVKRNNSTDSVSECSDSVPVTRTRRARKPVSYKEDIIRKLRR</sequence>
<accession>A0A9P0SNH5</accession>
<feature type="compositionally biased region" description="Polar residues" evidence="1">
    <location>
        <begin position="338"/>
        <end position="370"/>
    </location>
</feature>
<feature type="region of interest" description="Disordered" evidence="1">
    <location>
        <begin position="547"/>
        <end position="597"/>
    </location>
</feature>
<feature type="compositionally biased region" description="Polar residues" evidence="1">
    <location>
        <begin position="401"/>
        <end position="413"/>
    </location>
</feature>
<feature type="compositionally biased region" description="Polar residues" evidence="1">
    <location>
        <begin position="559"/>
        <end position="575"/>
    </location>
</feature>
<feature type="compositionally biased region" description="Basic and acidic residues" evidence="1">
    <location>
        <begin position="496"/>
        <end position="508"/>
    </location>
</feature>
<evidence type="ECO:0000313" key="2">
    <source>
        <dbReference type="EMBL" id="CAH3852538.1"/>
    </source>
</evidence>
<feature type="region of interest" description="Disordered" evidence="1">
    <location>
        <begin position="318"/>
        <end position="535"/>
    </location>
</feature>
<gene>
    <name evidence="2" type="ORF">PIBRA_LOCUS368</name>
</gene>
<name>A0A9P0SNH5_PIEBR</name>
<evidence type="ECO:0008006" key="4">
    <source>
        <dbReference type="Google" id="ProtNLM"/>
    </source>
</evidence>
<reference evidence="2" key="1">
    <citation type="submission" date="2022-05" db="EMBL/GenBank/DDBJ databases">
        <authorList>
            <person name="Okamura Y."/>
        </authorList>
    </citation>
    <scope>NUCLEOTIDE SEQUENCE</scope>
</reference>
<feature type="compositionally biased region" description="Basic and acidic residues" evidence="1">
    <location>
        <begin position="326"/>
        <end position="337"/>
    </location>
</feature>
<dbReference type="AlphaFoldDB" id="A0A9P0SNH5"/>
<protein>
    <recommendedName>
        <fullName evidence="4">Shugoshin C-terminal domain-containing protein</fullName>
    </recommendedName>
</protein>
<feature type="compositionally biased region" description="Basic and acidic residues" evidence="1">
    <location>
        <begin position="547"/>
        <end position="556"/>
    </location>
</feature>
<comment type="caution">
    <text evidence="2">The sequence shown here is derived from an EMBL/GenBank/DDBJ whole genome shotgun (WGS) entry which is preliminary data.</text>
</comment>